<dbReference type="GO" id="GO:0016020">
    <property type="term" value="C:membrane"/>
    <property type="evidence" value="ECO:0007669"/>
    <property type="project" value="UniProtKB-SubCell"/>
</dbReference>
<gene>
    <name evidence="11" type="ORF">PILCRDRAFT_1876</name>
</gene>
<dbReference type="Pfam" id="PF01105">
    <property type="entry name" value="EMP24_GP25L"/>
    <property type="match status" value="1"/>
</dbReference>
<evidence type="ECO:0000313" key="12">
    <source>
        <dbReference type="Proteomes" id="UP000054166"/>
    </source>
</evidence>
<dbReference type="InterPro" id="IPR015720">
    <property type="entry name" value="Emp24-like"/>
</dbReference>
<accession>A0A0C3BVS4</accession>
<reference evidence="12" key="2">
    <citation type="submission" date="2015-01" db="EMBL/GenBank/DDBJ databases">
        <title>Evolutionary Origins and Diversification of the Mycorrhizal Mutualists.</title>
        <authorList>
            <consortium name="DOE Joint Genome Institute"/>
            <consortium name="Mycorrhizal Genomics Consortium"/>
            <person name="Kohler A."/>
            <person name="Kuo A."/>
            <person name="Nagy L.G."/>
            <person name="Floudas D."/>
            <person name="Copeland A."/>
            <person name="Barry K.W."/>
            <person name="Cichocki N."/>
            <person name="Veneault-Fourrey C."/>
            <person name="LaButti K."/>
            <person name="Lindquist E.A."/>
            <person name="Lipzen A."/>
            <person name="Lundell T."/>
            <person name="Morin E."/>
            <person name="Murat C."/>
            <person name="Riley R."/>
            <person name="Ohm R."/>
            <person name="Sun H."/>
            <person name="Tunlid A."/>
            <person name="Henrissat B."/>
            <person name="Grigoriev I.V."/>
            <person name="Hibbett D.S."/>
            <person name="Martin F."/>
        </authorList>
    </citation>
    <scope>NUCLEOTIDE SEQUENCE [LARGE SCALE GENOMIC DNA]</scope>
    <source>
        <strain evidence="12">F 1598</strain>
    </source>
</reference>
<name>A0A0C3BVS4_PILCF</name>
<keyword evidence="4 9" id="KW-0732">Signal</keyword>
<evidence type="ECO:0000256" key="5">
    <source>
        <dbReference type="ARBA" id="ARBA00022989"/>
    </source>
</evidence>
<dbReference type="EMBL" id="KN832973">
    <property type="protein sequence ID" value="KIM90613.1"/>
    <property type="molecule type" value="Genomic_DNA"/>
</dbReference>
<protein>
    <recommendedName>
        <fullName evidence="10">GOLD domain-containing protein</fullName>
    </recommendedName>
</protein>
<evidence type="ECO:0000256" key="8">
    <source>
        <dbReference type="SAM" id="Phobius"/>
    </source>
</evidence>
<sequence length="218" mass="25439">MPRQRRSPLLTLLTLLVLASAAHALHFYLDANEKRCFIEEIPTDTVVEGNYRALEWSEARQEYIKQDELGILVEVEEVESSHSVVKTKGPSEGRFTFTSHEAGDHSICLSTNYSSWFTNTHIRLYLDIVVGSTKPDFEHDRGHISQLAAKVRDLNLKLEDIRREQQYQREREADFRDLSESTNSRAVWYSVAQIVVLVGTCVWQLRHLRRFFEDRKMR</sequence>
<organism evidence="11 12">
    <name type="scientific">Piloderma croceum (strain F 1598)</name>
    <dbReference type="NCBI Taxonomy" id="765440"/>
    <lineage>
        <taxon>Eukaryota</taxon>
        <taxon>Fungi</taxon>
        <taxon>Dikarya</taxon>
        <taxon>Basidiomycota</taxon>
        <taxon>Agaricomycotina</taxon>
        <taxon>Agaricomycetes</taxon>
        <taxon>Agaricomycetidae</taxon>
        <taxon>Atheliales</taxon>
        <taxon>Atheliaceae</taxon>
        <taxon>Piloderma</taxon>
    </lineage>
</organism>
<dbReference type="PROSITE" id="PS50866">
    <property type="entry name" value="GOLD"/>
    <property type="match status" value="1"/>
</dbReference>
<dbReference type="SMART" id="SM01190">
    <property type="entry name" value="EMP24_GP25L"/>
    <property type="match status" value="1"/>
</dbReference>
<evidence type="ECO:0000256" key="2">
    <source>
        <dbReference type="ARBA" id="ARBA00007104"/>
    </source>
</evidence>
<dbReference type="OrthoDB" id="3427at2759"/>
<feature type="transmembrane region" description="Helical" evidence="8">
    <location>
        <begin position="186"/>
        <end position="208"/>
    </location>
</feature>
<evidence type="ECO:0000313" key="11">
    <source>
        <dbReference type="EMBL" id="KIM90613.1"/>
    </source>
</evidence>
<comment type="subcellular location">
    <subcellularLocation>
        <location evidence="1 7">Membrane</location>
        <topology evidence="1 7">Single-pass type I membrane protein</topology>
    </subcellularLocation>
</comment>
<evidence type="ECO:0000259" key="10">
    <source>
        <dbReference type="PROSITE" id="PS50866"/>
    </source>
</evidence>
<dbReference type="STRING" id="765440.A0A0C3BVS4"/>
<evidence type="ECO:0000256" key="1">
    <source>
        <dbReference type="ARBA" id="ARBA00004479"/>
    </source>
</evidence>
<keyword evidence="5 8" id="KW-1133">Transmembrane helix</keyword>
<reference evidence="11 12" key="1">
    <citation type="submission" date="2014-04" db="EMBL/GenBank/DDBJ databases">
        <authorList>
            <consortium name="DOE Joint Genome Institute"/>
            <person name="Kuo A."/>
            <person name="Tarkka M."/>
            <person name="Buscot F."/>
            <person name="Kohler A."/>
            <person name="Nagy L.G."/>
            <person name="Floudas D."/>
            <person name="Copeland A."/>
            <person name="Barry K.W."/>
            <person name="Cichocki N."/>
            <person name="Veneault-Fourrey C."/>
            <person name="LaButti K."/>
            <person name="Lindquist E.A."/>
            <person name="Lipzen A."/>
            <person name="Lundell T."/>
            <person name="Morin E."/>
            <person name="Murat C."/>
            <person name="Sun H."/>
            <person name="Tunlid A."/>
            <person name="Henrissat B."/>
            <person name="Grigoriev I.V."/>
            <person name="Hibbett D.S."/>
            <person name="Martin F."/>
            <person name="Nordberg H.P."/>
            <person name="Cantor M.N."/>
            <person name="Hua S.X."/>
        </authorList>
    </citation>
    <scope>NUCLEOTIDE SEQUENCE [LARGE SCALE GENOMIC DNA]</scope>
    <source>
        <strain evidence="11 12">F 1598</strain>
    </source>
</reference>
<feature type="signal peptide" evidence="9">
    <location>
        <begin position="1"/>
        <end position="24"/>
    </location>
</feature>
<evidence type="ECO:0000256" key="6">
    <source>
        <dbReference type="ARBA" id="ARBA00023136"/>
    </source>
</evidence>
<proteinExistence type="inferred from homology"/>
<feature type="domain" description="GOLD" evidence="10">
    <location>
        <begin position="34"/>
        <end position="128"/>
    </location>
</feature>
<dbReference type="Proteomes" id="UP000054166">
    <property type="component" value="Unassembled WGS sequence"/>
</dbReference>
<evidence type="ECO:0000256" key="7">
    <source>
        <dbReference type="RuleBase" id="RU003827"/>
    </source>
</evidence>
<keyword evidence="12" id="KW-1185">Reference proteome</keyword>
<dbReference type="InParanoid" id="A0A0C3BVS4"/>
<evidence type="ECO:0000256" key="4">
    <source>
        <dbReference type="ARBA" id="ARBA00022729"/>
    </source>
</evidence>
<keyword evidence="6 8" id="KW-0472">Membrane</keyword>
<dbReference type="InterPro" id="IPR009038">
    <property type="entry name" value="GOLD_dom"/>
</dbReference>
<feature type="chain" id="PRO_5002175826" description="GOLD domain-containing protein" evidence="9">
    <location>
        <begin position="25"/>
        <end position="218"/>
    </location>
</feature>
<evidence type="ECO:0000256" key="9">
    <source>
        <dbReference type="SAM" id="SignalP"/>
    </source>
</evidence>
<comment type="similarity">
    <text evidence="2 7">Belongs to the EMP24/GP25L family.</text>
</comment>
<dbReference type="PANTHER" id="PTHR22811">
    <property type="entry name" value="TRANSMEMBRANE EMP24 DOMAIN-CONTAINING PROTEIN"/>
    <property type="match status" value="1"/>
</dbReference>
<evidence type="ECO:0000256" key="3">
    <source>
        <dbReference type="ARBA" id="ARBA00022692"/>
    </source>
</evidence>
<keyword evidence="3 7" id="KW-0812">Transmembrane</keyword>
<dbReference type="AlphaFoldDB" id="A0A0C3BVS4"/>
<dbReference type="HOGENOM" id="CLU_066963_2_1_1"/>
<dbReference type="FunCoup" id="A0A0C3BVS4">
    <property type="interactions" value="199"/>
</dbReference>